<keyword evidence="14" id="KW-1185">Reference proteome</keyword>
<comment type="pathway">
    <text evidence="2 8">Protein biosynthesis; polypeptide chain elongation.</text>
</comment>
<dbReference type="InterPro" id="IPR013852">
    <property type="entry name" value="Transl_elong_P/YeiP_CS"/>
</dbReference>
<dbReference type="PROSITE" id="PS01275">
    <property type="entry name" value="EFP"/>
    <property type="match status" value="1"/>
</dbReference>
<dbReference type="NCBIfam" id="TIGR00038">
    <property type="entry name" value="efp"/>
    <property type="match status" value="1"/>
</dbReference>
<evidence type="ECO:0000256" key="5">
    <source>
        <dbReference type="ARBA" id="ARBA00022768"/>
    </source>
</evidence>
<keyword evidence="6 8" id="KW-0648">Protein biosynthesis</keyword>
<reference evidence="14" key="1">
    <citation type="submission" date="2023-12" db="EMBL/GenBank/DDBJ databases">
        <title>Novel isolates from deep terrestrial aquifers shed light on the physiology and ecology of the class Limnochordia.</title>
        <authorList>
            <person name="Karnachuk O.V."/>
            <person name="Lukina A.P."/>
            <person name="Avakyan M.R."/>
            <person name="Kadnikov V."/>
            <person name="Begmatov S."/>
            <person name="Beletsky A.V."/>
            <person name="Mardanov A.V."/>
            <person name="Ravin N.V."/>
        </authorList>
    </citation>
    <scope>NUCLEOTIDE SEQUENCE [LARGE SCALE GENOMIC DNA]</scope>
    <source>
        <strain evidence="14">LN</strain>
    </source>
</reference>
<keyword evidence="5 8" id="KW-0251">Elongation factor</keyword>
<dbReference type="InterPro" id="IPR020599">
    <property type="entry name" value="Transl_elong_fac_P/YeiP"/>
</dbReference>
<gene>
    <name evidence="8 13" type="primary">efp</name>
    <name evidence="13" type="ORF">VLY81_08390</name>
</gene>
<dbReference type="InterPro" id="IPR014722">
    <property type="entry name" value="Rib_uL2_dom2"/>
</dbReference>
<dbReference type="Gene3D" id="2.30.30.30">
    <property type="match status" value="1"/>
</dbReference>
<evidence type="ECO:0000313" key="13">
    <source>
        <dbReference type="EMBL" id="WRP13470.1"/>
    </source>
</evidence>
<comment type="function">
    <text evidence="7 8">Involved in peptide bond synthesis. Stimulates efficient translation and peptide-bond synthesis on native or reconstituted 70S ribosomes in vitro. Probably functions indirectly by altering the affinity of the ribosome for aminoacyl-tRNA, thus increasing their reactivity as acceptors for peptidyl transferase.</text>
</comment>
<evidence type="ECO:0000256" key="2">
    <source>
        <dbReference type="ARBA" id="ARBA00004815"/>
    </source>
</evidence>
<evidence type="ECO:0000256" key="9">
    <source>
        <dbReference type="NCBIfam" id="TIGR00038"/>
    </source>
</evidence>
<dbReference type="EMBL" id="CP141614">
    <property type="protein sequence ID" value="WRP13470.1"/>
    <property type="molecule type" value="Genomic_DNA"/>
</dbReference>
<name>A0ABZ1BLM0_9FIRM</name>
<dbReference type="Pfam" id="PF09285">
    <property type="entry name" value="Elong-fact-P_C"/>
    <property type="match status" value="1"/>
</dbReference>
<dbReference type="Pfam" id="PF08207">
    <property type="entry name" value="EFP_N"/>
    <property type="match status" value="1"/>
</dbReference>
<evidence type="ECO:0000256" key="10">
    <source>
        <dbReference type="RuleBase" id="RU004389"/>
    </source>
</evidence>
<dbReference type="NCBIfam" id="NF001810">
    <property type="entry name" value="PRK00529.1"/>
    <property type="match status" value="1"/>
</dbReference>
<dbReference type="PANTHER" id="PTHR30053">
    <property type="entry name" value="ELONGATION FACTOR P"/>
    <property type="match status" value="1"/>
</dbReference>
<dbReference type="PANTHER" id="PTHR30053:SF12">
    <property type="entry name" value="ELONGATION FACTOR P (EF-P) FAMILY PROTEIN"/>
    <property type="match status" value="1"/>
</dbReference>
<dbReference type="PIRSF" id="PIRSF005901">
    <property type="entry name" value="EF-P"/>
    <property type="match status" value="1"/>
</dbReference>
<dbReference type="RefSeq" id="WP_324667715.1">
    <property type="nucleotide sequence ID" value="NZ_CP141614.1"/>
</dbReference>
<dbReference type="SMART" id="SM01185">
    <property type="entry name" value="EFP"/>
    <property type="match status" value="1"/>
</dbReference>
<proteinExistence type="inferred from homology"/>
<dbReference type="SUPFAM" id="SSF50104">
    <property type="entry name" value="Translation proteins SH3-like domain"/>
    <property type="match status" value="1"/>
</dbReference>
<sequence length="185" mass="20682">MISVNDLRPGLTIEVDGEVWSVVEFLHVKPGKGAAFVRTKLKNVKTGNVIERTFKAGERVNRAHVETREMQFLYHSGPEWHFMDTQTYEQVAIQEANLGDAPKYLKENDVILIQFYEGQPIGVELPTFVELKVVETEPGVRGDTAQGGSKPARVETGLVVQVPLFIEVGDVIRVDTRTGEYLSRA</sequence>
<dbReference type="Proteomes" id="UP001333102">
    <property type="component" value="Chromosome"/>
</dbReference>
<dbReference type="InterPro" id="IPR012340">
    <property type="entry name" value="NA-bd_OB-fold"/>
</dbReference>
<dbReference type="InterPro" id="IPR011768">
    <property type="entry name" value="Transl_elongation_fac_P"/>
</dbReference>
<organism evidence="13 14">
    <name type="scientific">Geochorda subterranea</name>
    <dbReference type="NCBI Taxonomy" id="3109564"/>
    <lineage>
        <taxon>Bacteria</taxon>
        <taxon>Bacillati</taxon>
        <taxon>Bacillota</taxon>
        <taxon>Limnochordia</taxon>
        <taxon>Limnochordales</taxon>
        <taxon>Geochordaceae</taxon>
        <taxon>Geochorda</taxon>
    </lineage>
</organism>
<evidence type="ECO:0000256" key="3">
    <source>
        <dbReference type="ARBA" id="ARBA00009479"/>
    </source>
</evidence>
<dbReference type="CDD" id="cd05794">
    <property type="entry name" value="S1_EF-P_repeat_2"/>
    <property type="match status" value="1"/>
</dbReference>
<dbReference type="Gene3D" id="2.40.50.140">
    <property type="entry name" value="Nucleic acid-binding proteins"/>
    <property type="match status" value="2"/>
</dbReference>
<comment type="similarity">
    <text evidence="3 8 10">Belongs to the elongation factor P family.</text>
</comment>
<evidence type="ECO:0000256" key="7">
    <source>
        <dbReference type="ARBA" id="ARBA00025469"/>
    </source>
</evidence>
<dbReference type="CDD" id="cd04470">
    <property type="entry name" value="S1_EF-P_repeat_1"/>
    <property type="match status" value="1"/>
</dbReference>
<keyword evidence="4 8" id="KW-0963">Cytoplasm</keyword>
<evidence type="ECO:0000259" key="12">
    <source>
        <dbReference type="SMART" id="SM01185"/>
    </source>
</evidence>
<dbReference type="HAMAP" id="MF_00141">
    <property type="entry name" value="EF_P"/>
    <property type="match status" value="1"/>
</dbReference>
<dbReference type="SMART" id="SM00841">
    <property type="entry name" value="Elong-fact-P_C"/>
    <property type="match status" value="1"/>
</dbReference>
<dbReference type="GO" id="GO:0003746">
    <property type="term" value="F:translation elongation factor activity"/>
    <property type="evidence" value="ECO:0007669"/>
    <property type="project" value="UniProtKB-KW"/>
</dbReference>
<dbReference type="SUPFAM" id="SSF50249">
    <property type="entry name" value="Nucleic acid-binding proteins"/>
    <property type="match status" value="2"/>
</dbReference>
<evidence type="ECO:0000256" key="8">
    <source>
        <dbReference type="HAMAP-Rule" id="MF_00141"/>
    </source>
</evidence>
<comment type="subcellular location">
    <subcellularLocation>
        <location evidence="1 8">Cytoplasm</location>
    </subcellularLocation>
</comment>
<dbReference type="InterPro" id="IPR015365">
    <property type="entry name" value="Elong-fact-P_C"/>
</dbReference>
<dbReference type="InterPro" id="IPR008991">
    <property type="entry name" value="Translation_prot_SH3-like_sf"/>
</dbReference>
<feature type="domain" description="Elongation factor P C-terminal" evidence="11">
    <location>
        <begin position="129"/>
        <end position="184"/>
    </location>
</feature>
<evidence type="ECO:0000259" key="11">
    <source>
        <dbReference type="SMART" id="SM00841"/>
    </source>
</evidence>
<evidence type="ECO:0000313" key="14">
    <source>
        <dbReference type="Proteomes" id="UP001333102"/>
    </source>
</evidence>
<evidence type="ECO:0000256" key="6">
    <source>
        <dbReference type="ARBA" id="ARBA00022917"/>
    </source>
</evidence>
<dbReference type="InterPro" id="IPR001059">
    <property type="entry name" value="Transl_elong_P/YeiP_cen"/>
</dbReference>
<evidence type="ECO:0000256" key="4">
    <source>
        <dbReference type="ARBA" id="ARBA00022490"/>
    </source>
</evidence>
<dbReference type="Pfam" id="PF01132">
    <property type="entry name" value="EFP"/>
    <property type="match status" value="1"/>
</dbReference>
<accession>A0ABZ1BLM0</accession>
<protein>
    <recommendedName>
        <fullName evidence="8 9">Elongation factor P</fullName>
        <shortName evidence="8">EF-P</shortName>
    </recommendedName>
</protein>
<feature type="domain" description="Translation elongation factor P/YeiP central" evidence="12">
    <location>
        <begin position="67"/>
        <end position="121"/>
    </location>
</feature>
<evidence type="ECO:0000256" key="1">
    <source>
        <dbReference type="ARBA" id="ARBA00004496"/>
    </source>
</evidence>
<dbReference type="InterPro" id="IPR013185">
    <property type="entry name" value="Transl_elong_KOW-like"/>
</dbReference>